<feature type="domain" description="Flagellar assembly protein FliH/Type III secretion system HrpE" evidence="9">
    <location>
        <begin position="136"/>
        <end position="263"/>
    </location>
</feature>
<protein>
    <submittedName>
        <fullName evidence="11">Flagellar assembly protein H</fullName>
    </submittedName>
    <submittedName>
        <fullName evidence="10">Flagellar biosynthesis/type III secretory pathway protein</fullName>
    </submittedName>
</protein>
<keyword evidence="6" id="KW-1006">Bacterial flagellum protein export</keyword>
<evidence type="ECO:0000259" key="9">
    <source>
        <dbReference type="Pfam" id="PF02108"/>
    </source>
</evidence>
<dbReference type="AlphaFoldDB" id="A0A0M6WPA8"/>
<keyword evidence="10" id="KW-0282">Flagellum</keyword>
<organism evidence="10 12">
    <name type="scientific">Roseburia faecis</name>
    <dbReference type="NCBI Taxonomy" id="301302"/>
    <lineage>
        <taxon>Bacteria</taxon>
        <taxon>Bacillati</taxon>
        <taxon>Bacillota</taxon>
        <taxon>Clostridia</taxon>
        <taxon>Lachnospirales</taxon>
        <taxon>Lachnospiraceae</taxon>
        <taxon>Roseburia</taxon>
    </lineage>
</organism>
<evidence type="ECO:0000256" key="8">
    <source>
        <dbReference type="SAM" id="MobiDB-lite"/>
    </source>
</evidence>
<comment type="function">
    <text evidence="1">Needed for flagellar regrowth and assembly.</text>
</comment>
<name>A0A0M6WPA8_9FIRM</name>
<evidence type="ECO:0000313" key="11">
    <source>
        <dbReference type="EMBL" id="CUN12366.1"/>
    </source>
</evidence>
<accession>A0A0M6WPA8</accession>
<dbReference type="PANTHER" id="PTHR34982">
    <property type="entry name" value="YOP PROTEINS TRANSLOCATION PROTEIN L"/>
    <property type="match status" value="1"/>
</dbReference>
<keyword evidence="4" id="KW-1005">Bacterial flagellum biogenesis</keyword>
<dbReference type="EMBL" id="CVRR01000019">
    <property type="protein sequence ID" value="CRL38679.1"/>
    <property type="molecule type" value="Genomic_DNA"/>
</dbReference>
<gene>
    <name evidence="11" type="ORF">ERS852420_02837</name>
    <name evidence="10" type="ORF">M72_07451</name>
</gene>
<dbReference type="Pfam" id="PF02108">
    <property type="entry name" value="FliH"/>
    <property type="match status" value="1"/>
</dbReference>
<proteinExistence type="inferred from homology"/>
<evidence type="ECO:0000256" key="5">
    <source>
        <dbReference type="ARBA" id="ARBA00022927"/>
    </source>
</evidence>
<evidence type="ECO:0000313" key="13">
    <source>
        <dbReference type="Proteomes" id="UP000095495"/>
    </source>
</evidence>
<evidence type="ECO:0000256" key="6">
    <source>
        <dbReference type="ARBA" id="ARBA00023225"/>
    </source>
</evidence>
<dbReference type="GO" id="GO:0015031">
    <property type="term" value="P:protein transport"/>
    <property type="evidence" value="ECO:0007669"/>
    <property type="project" value="UniProtKB-KW"/>
</dbReference>
<dbReference type="STRING" id="301302.ERS852420_02837"/>
<keyword evidence="10" id="KW-0969">Cilium</keyword>
<evidence type="ECO:0000256" key="3">
    <source>
        <dbReference type="ARBA" id="ARBA00022448"/>
    </source>
</evidence>
<reference evidence="10" key="1">
    <citation type="submission" date="2015-05" db="EMBL/GenBank/DDBJ databases">
        <authorList>
            <person name="Wang D.B."/>
            <person name="Wang M."/>
        </authorList>
    </citation>
    <scope>NUCLEOTIDE SEQUENCE [LARGE SCALE GENOMIC DNA]</scope>
    <source>
        <strain evidence="10">M72</strain>
    </source>
</reference>
<keyword evidence="5" id="KW-0653">Protein transport</keyword>
<evidence type="ECO:0000256" key="2">
    <source>
        <dbReference type="ARBA" id="ARBA00006602"/>
    </source>
</evidence>
<keyword evidence="12" id="KW-1185">Reference proteome</keyword>
<dbReference type="InterPro" id="IPR018035">
    <property type="entry name" value="Flagellar_FliH/T3SS_HrpE"/>
</dbReference>
<keyword evidence="10" id="KW-0966">Cell projection</keyword>
<dbReference type="InterPro" id="IPR051472">
    <property type="entry name" value="T3SS_Stator/FliH"/>
</dbReference>
<sequence>MSNLLKQCYVVSSGTGTRIINSNDGVRQKLKELQQEQAPEQVDVSAEDGQENAPAGFSQGIQAKTVQIDVEALRREALEKAAVEADEITSTAKEDAERIRGEAEEKARTLYEEQKKLGYEEGARCREEELNREHEKAMESLHAQKKQLEEQYHEKMSVMEKDIVDAVIQVFDKVFKIQFEEKRELLLQLVNGALLDIDPGDKIRIHTNRSDEEILKEHLAQMQDIVGKDVAIEFVKDNKLSDGQCKIETPYGVVDCGVDTQLSALLKDIRSLV</sequence>
<evidence type="ECO:0000313" key="10">
    <source>
        <dbReference type="EMBL" id="CRL38679.1"/>
    </source>
</evidence>
<dbReference type="EMBL" id="CYXV01000014">
    <property type="protein sequence ID" value="CUN12366.1"/>
    <property type="molecule type" value="Genomic_DNA"/>
</dbReference>
<reference evidence="12" key="2">
    <citation type="submission" date="2015-05" db="EMBL/GenBank/DDBJ databases">
        <authorList>
            <consortium name="Pathogen Informatics"/>
        </authorList>
    </citation>
    <scope>NUCLEOTIDE SEQUENCE [LARGE SCALE GENOMIC DNA]</scope>
    <source>
        <strain evidence="11 13">2789STDY5608863</strain>
        <strain evidence="12">M72</strain>
    </source>
</reference>
<dbReference type="PANTHER" id="PTHR34982:SF1">
    <property type="entry name" value="FLAGELLAR ASSEMBLY PROTEIN FLIH"/>
    <property type="match status" value="1"/>
</dbReference>
<keyword evidence="7" id="KW-0175">Coiled coil</keyword>
<evidence type="ECO:0000313" key="12">
    <source>
        <dbReference type="Proteomes" id="UP000049979"/>
    </source>
</evidence>
<evidence type="ECO:0000256" key="1">
    <source>
        <dbReference type="ARBA" id="ARBA00003041"/>
    </source>
</evidence>
<dbReference type="Proteomes" id="UP000095495">
    <property type="component" value="Unassembled WGS sequence"/>
</dbReference>
<dbReference type="RefSeq" id="WP_055067916.1">
    <property type="nucleotide sequence ID" value="NZ_CP173697.1"/>
</dbReference>
<dbReference type="Proteomes" id="UP000049979">
    <property type="component" value="Unassembled WGS sequence"/>
</dbReference>
<feature type="region of interest" description="Disordered" evidence="8">
    <location>
        <begin position="37"/>
        <end position="58"/>
    </location>
</feature>
<evidence type="ECO:0000256" key="4">
    <source>
        <dbReference type="ARBA" id="ARBA00022795"/>
    </source>
</evidence>
<feature type="coiled-coil region" evidence="7">
    <location>
        <begin position="93"/>
        <end position="158"/>
    </location>
</feature>
<dbReference type="GO" id="GO:0044781">
    <property type="term" value="P:bacterial-type flagellum organization"/>
    <property type="evidence" value="ECO:0007669"/>
    <property type="project" value="UniProtKB-KW"/>
</dbReference>
<evidence type="ECO:0000256" key="7">
    <source>
        <dbReference type="SAM" id="Coils"/>
    </source>
</evidence>
<keyword evidence="3" id="KW-0813">Transport</keyword>
<comment type="similarity">
    <text evidence="2">Belongs to the FliH family.</text>
</comment>
<dbReference type="GO" id="GO:0005829">
    <property type="term" value="C:cytosol"/>
    <property type="evidence" value="ECO:0007669"/>
    <property type="project" value="TreeGrafter"/>
</dbReference>